<evidence type="ECO:0000313" key="6">
    <source>
        <dbReference type="Proteomes" id="UP001153678"/>
    </source>
</evidence>
<proteinExistence type="predicted"/>
<reference evidence="5" key="1">
    <citation type="submission" date="2022-08" db="EMBL/GenBank/DDBJ databases">
        <authorList>
            <person name="Kallberg Y."/>
            <person name="Tangrot J."/>
            <person name="Rosling A."/>
        </authorList>
    </citation>
    <scope>NUCLEOTIDE SEQUENCE</scope>
    <source>
        <strain evidence="5">Wild A</strain>
    </source>
</reference>
<feature type="domain" description="Crinkler effector protein N-terminal" evidence="4">
    <location>
        <begin position="7"/>
        <end position="89"/>
    </location>
</feature>
<evidence type="ECO:0000313" key="5">
    <source>
        <dbReference type="EMBL" id="CAI2197554.1"/>
    </source>
</evidence>
<dbReference type="OrthoDB" id="2304312at2759"/>
<protein>
    <submittedName>
        <fullName evidence="5">17464_t:CDS:1</fullName>
    </submittedName>
</protein>
<evidence type="ECO:0000259" key="4">
    <source>
        <dbReference type="Pfam" id="PF20147"/>
    </source>
</evidence>
<accession>A0A9W4T9P9</accession>
<keyword evidence="3" id="KW-0964">Secreted</keyword>
<sequence>DLFKNRITVKIGQYESVGELKRLIKAEKMHFSIFGASDLRLWLTDLPIGEGNDIPEWDLLDHDEIFSNNQVRFVWQEDPDLSKIHVIIKLPEIDQPKKIILNCLVISQASFKSISRHDVITLETSHDKTVDQLRPMIKEHWSSLFENILPTNFILHYIDRSTTTTIQQQINFYKEGNGDLGNFGTELVP</sequence>
<feature type="non-terminal residue" evidence="5">
    <location>
        <position position="189"/>
    </location>
</feature>
<dbReference type="GO" id="GO:0005576">
    <property type="term" value="C:extracellular region"/>
    <property type="evidence" value="ECO:0007669"/>
    <property type="project" value="UniProtKB-SubCell"/>
</dbReference>
<feature type="non-terminal residue" evidence="5">
    <location>
        <position position="1"/>
    </location>
</feature>
<keyword evidence="6" id="KW-1185">Reference proteome</keyword>
<dbReference type="GO" id="GO:0043657">
    <property type="term" value="C:host cell"/>
    <property type="evidence" value="ECO:0007669"/>
    <property type="project" value="UniProtKB-SubCell"/>
</dbReference>
<dbReference type="InterPro" id="IPR045379">
    <property type="entry name" value="Crinkler_N"/>
</dbReference>
<evidence type="ECO:0000256" key="2">
    <source>
        <dbReference type="ARBA" id="ARBA00004613"/>
    </source>
</evidence>
<dbReference type="EMBL" id="CAMKVN010016522">
    <property type="protein sequence ID" value="CAI2197554.1"/>
    <property type="molecule type" value="Genomic_DNA"/>
</dbReference>
<name>A0A9W4T9P9_9GLOM</name>
<dbReference type="AlphaFoldDB" id="A0A9W4T9P9"/>
<comment type="caution">
    <text evidence="5">The sequence shown here is derived from an EMBL/GenBank/DDBJ whole genome shotgun (WGS) entry which is preliminary data.</text>
</comment>
<comment type="subcellular location">
    <subcellularLocation>
        <location evidence="1">Host cell</location>
    </subcellularLocation>
    <subcellularLocation>
        <location evidence="2">Secreted</location>
    </subcellularLocation>
</comment>
<evidence type="ECO:0000256" key="1">
    <source>
        <dbReference type="ARBA" id="ARBA00004340"/>
    </source>
</evidence>
<evidence type="ECO:0000256" key="3">
    <source>
        <dbReference type="ARBA" id="ARBA00022525"/>
    </source>
</evidence>
<dbReference type="Proteomes" id="UP001153678">
    <property type="component" value="Unassembled WGS sequence"/>
</dbReference>
<gene>
    <name evidence="5" type="ORF">FWILDA_LOCUS18136</name>
</gene>
<organism evidence="5 6">
    <name type="scientific">Funneliformis geosporum</name>
    <dbReference type="NCBI Taxonomy" id="1117311"/>
    <lineage>
        <taxon>Eukaryota</taxon>
        <taxon>Fungi</taxon>
        <taxon>Fungi incertae sedis</taxon>
        <taxon>Mucoromycota</taxon>
        <taxon>Glomeromycotina</taxon>
        <taxon>Glomeromycetes</taxon>
        <taxon>Glomerales</taxon>
        <taxon>Glomeraceae</taxon>
        <taxon>Funneliformis</taxon>
    </lineage>
</organism>
<dbReference type="Pfam" id="PF20147">
    <property type="entry name" value="Crinkler"/>
    <property type="match status" value="1"/>
</dbReference>